<dbReference type="InterPro" id="IPR014476">
    <property type="entry name" value="AHL15-29"/>
</dbReference>
<feature type="region of interest" description="Disordered" evidence="1">
    <location>
        <begin position="40"/>
        <end position="65"/>
    </location>
</feature>
<feature type="compositionally biased region" description="Basic and acidic residues" evidence="1">
    <location>
        <begin position="172"/>
        <end position="185"/>
    </location>
</feature>
<feature type="compositionally biased region" description="Low complexity" evidence="1">
    <location>
        <begin position="162"/>
        <end position="171"/>
    </location>
</feature>
<dbReference type="Proteomes" id="UP001359559">
    <property type="component" value="Unassembled WGS sequence"/>
</dbReference>
<gene>
    <name evidence="2" type="ORF">RJT34_00274</name>
</gene>
<feature type="region of interest" description="Disordered" evidence="1">
    <location>
        <begin position="1"/>
        <end position="20"/>
    </location>
</feature>
<protein>
    <recommendedName>
        <fullName evidence="4">PPC domain-containing protein</fullName>
    </recommendedName>
</protein>
<organism evidence="2 3">
    <name type="scientific">Clitoria ternatea</name>
    <name type="common">Butterfly pea</name>
    <dbReference type="NCBI Taxonomy" id="43366"/>
    <lineage>
        <taxon>Eukaryota</taxon>
        <taxon>Viridiplantae</taxon>
        <taxon>Streptophyta</taxon>
        <taxon>Embryophyta</taxon>
        <taxon>Tracheophyta</taxon>
        <taxon>Spermatophyta</taxon>
        <taxon>Magnoliopsida</taxon>
        <taxon>eudicotyledons</taxon>
        <taxon>Gunneridae</taxon>
        <taxon>Pentapetalae</taxon>
        <taxon>rosids</taxon>
        <taxon>fabids</taxon>
        <taxon>Fabales</taxon>
        <taxon>Fabaceae</taxon>
        <taxon>Papilionoideae</taxon>
        <taxon>50 kb inversion clade</taxon>
        <taxon>NPAAA clade</taxon>
        <taxon>indigoferoid/millettioid clade</taxon>
        <taxon>Phaseoleae</taxon>
        <taxon>Clitoria</taxon>
    </lineage>
</organism>
<sequence>MAKQNKNIIAASLPHHSPAPESNYISDHLSLCHHQPAQHQLNLTTPSSKKPRGRPSSSKNRPKAPIIVTQQQDSLISVVIVVPPGNDVIESIISYAQRRHISVITLGACGVVSNVTICHTLTPSPQPLLLSGLICGKVKASNEVTVFLTVFQNFKIYRAPPSNNNNDNNGDNNKDKSNNNSKIDYDGNLRNLSAYGNNMSRFNHVSCQVPRW</sequence>
<keyword evidence="3" id="KW-1185">Reference proteome</keyword>
<reference evidence="2 3" key="1">
    <citation type="submission" date="2024-01" db="EMBL/GenBank/DDBJ databases">
        <title>The genomes of 5 underutilized Papilionoideae crops provide insights into root nodulation and disease resistance.</title>
        <authorList>
            <person name="Yuan L."/>
        </authorList>
    </citation>
    <scope>NUCLEOTIDE SEQUENCE [LARGE SCALE GENOMIC DNA]</scope>
    <source>
        <strain evidence="2">LY-2023</strain>
        <tissue evidence="2">Leaf</tissue>
    </source>
</reference>
<dbReference type="Gene3D" id="3.30.1330.80">
    <property type="entry name" value="Hypothetical protein, similar to alpha- acetolactate decarboxylase, domain 2"/>
    <property type="match status" value="1"/>
</dbReference>
<comment type="caution">
    <text evidence="2">The sequence shown here is derived from an EMBL/GenBank/DDBJ whole genome shotgun (WGS) entry which is preliminary data.</text>
</comment>
<dbReference type="GO" id="GO:0005634">
    <property type="term" value="C:nucleus"/>
    <property type="evidence" value="ECO:0007669"/>
    <property type="project" value="TreeGrafter"/>
</dbReference>
<dbReference type="PANTHER" id="PTHR31100:SF63">
    <property type="entry name" value="AT-HOOK MOTIF NUCLEAR-LOCALIZED PROTEIN"/>
    <property type="match status" value="1"/>
</dbReference>
<dbReference type="AlphaFoldDB" id="A0AAN9PZZ0"/>
<evidence type="ECO:0000313" key="2">
    <source>
        <dbReference type="EMBL" id="KAK7316652.1"/>
    </source>
</evidence>
<dbReference type="GO" id="GO:0003680">
    <property type="term" value="F:minor groove of adenine-thymine-rich DNA binding"/>
    <property type="evidence" value="ECO:0007669"/>
    <property type="project" value="InterPro"/>
</dbReference>
<evidence type="ECO:0000313" key="3">
    <source>
        <dbReference type="Proteomes" id="UP001359559"/>
    </source>
</evidence>
<dbReference type="PANTHER" id="PTHR31100">
    <property type="entry name" value="AT-HOOK MOTIF NUCLEAR-LOCALIZED PROTEIN 15"/>
    <property type="match status" value="1"/>
</dbReference>
<feature type="region of interest" description="Disordered" evidence="1">
    <location>
        <begin position="159"/>
        <end position="185"/>
    </location>
</feature>
<evidence type="ECO:0000256" key="1">
    <source>
        <dbReference type="SAM" id="MobiDB-lite"/>
    </source>
</evidence>
<evidence type="ECO:0008006" key="4">
    <source>
        <dbReference type="Google" id="ProtNLM"/>
    </source>
</evidence>
<dbReference type="GO" id="GO:0003700">
    <property type="term" value="F:DNA-binding transcription factor activity"/>
    <property type="evidence" value="ECO:0007669"/>
    <property type="project" value="TreeGrafter"/>
</dbReference>
<name>A0AAN9PZZ0_CLITE</name>
<dbReference type="SUPFAM" id="SSF117856">
    <property type="entry name" value="AF0104/ALDC/Ptd012-like"/>
    <property type="match status" value="1"/>
</dbReference>
<proteinExistence type="predicted"/>
<dbReference type="EMBL" id="JAYKXN010000001">
    <property type="protein sequence ID" value="KAK7316652.1"/>
    <property type="molecule type" value="Genomic_DNA"/>
</dbReference>
<accession>A0AAN9PZZ0</accession>